<evidence type="ECO:0000313" key="11">
    <source>
        <dbReference type="Proteomes" id="UP000615026"/>
    </source>
</evidence>
<evidence type="ECO:0000259" key="8">
    <source>
        <dbReference type="Pfam" id="PF04542"/>
    </source>
</evidence>
<feature type="domain" description="RNA polymerase sigma-70 region 2" evidence="8">
    <location>
        <begin position="84"/>
        <end position="153"/>
    </location>
</feature>
<evidence type="ECO:0000256" key="2">
    <source>
        <dbReference type="ARBA" id="ARBA00023015"/>
    </source>
</evidence>
<evidence type="ECO:0000259" key="6">
    <source>
        <dbReference type="Pfam" id="PF00140"/>
    </source>
</evidence>
<dbReference type="CDD" id="cd06171">
    <property type="entry name" value="Sigma70_r4"/>
    <property type="match status" value="1"/>
</dbReference>
<feature type="domain" description="RNA polymerase sigma-70 region 4" evidence="9">
    <location>
        <begin position="252"/>
        <end position="303"/>
    </location>
</feature>
<feature type="domain" description="RNA polymerase sigma-70 region 1.2" evidence="6">
    <location>
        <begin position="6"/>
        <end position="38"/>
    </location>
</feature>
<dbReference type="SUPFAM" id="SSF88946">
    <property type="entry name" value="Sigma2 domain of RNA polymerase sigma factors"/>
    <property type="match status" value="1"/>
</dbReference>
<dbReference type="NCBIfam" id="TIGR02937">
    <property type="entry name" value="sigma70-ECF"/>
    <property type="match status" value="1"/>
</dbReference>
<dbReference type="Pfam" id="PF04545">
    <property type="entry name" value="Sigma70_r4"/>
    <property type="match status" value="1"/>
</dbReference>
<dbReference type="GO" id="GO:0016987">
    <property type="term" value="F:sigma factor activity"/>
    <property type="evidence" value="ECO:0007669"/>
    <property type="project" value="UniProtKB-KW"/>
</dbReference>
<dbReference type="GO" id="GO:0003677">
    <property type="term" value="F:DNA binding"/>
    <property type="evidence" value="ECO:0007669"/>
    <property type="project" value="UniProtKB-KW"/>
</dbReference>
<keyword evidence="3" id="KW-0731">Sigma factor</keyword>
<accession>A0A928ZV06</accession>
<comment type="similarity">
    <text evidence="1">Belongs to the sigma-70 factor family.</text>
</comment>
<keyword evidence="2" id="KW-0805">Transcription regulation</keyword>
<dbReference type="NCBIfam" id="TIGR02997">
    <property type="entry name" value="Sig70-cyanoRpoD"/>
    <property type="match status" value="1"/>
</dbReference>
<dbReference type="InterPro" id="IPR013324">
    <property type="entry name" value="RNA_pol_sigma_r3/r4-like"/>
</dbReference>
<dbReference type="InterPro" id="IPR013325">
    <property type="entry name" value="RNA_pol_sigma_r2"/>
</dbReference>
<dbReference type="SUPFAM" id="SSF88659">
    <property type="entry name" value="Sigma3 and sigma4 domains of RNA polymerase sigma factors"/>
    <property type="match status" value="2"/>
</dbReference>
<evidence type="ECO:0000259" key="7">
    <source>
        <dbReference type="Pfam" id="PF04539"/>
    </source>
</evidence>
<evidence type="ECO:0000256" key="3">
    <source>
        <dbReference type="ARBA" id="ARBA00023082"/>
    </source>
</evidence>
<evidence type="ECO:0000259" key="9">
    <source>
        <dbReference type="Pfam" id="PF04545"/>
    </source>
</evidence>
<dbReference type="PRINTS" id="PR00046">
    <property type="entry name" value="SIGMA70FCT"/>
</dbReference>
<keyword evidence="4" id="KW-0238">DNA-binding</keyword>
<dbReference type="InterPro" id="IPR050239">
    <property type="entry name" value="Sigma-70_RNA_pol_init_factors"/>
</dbReference>
<keyword evidence="5" id="KW-0804">Transcription</keyword>
<protein>
    <submittedName>
        <fullName evidence="10">RNA polymerase sigma factor, RpoD/SigA family</fullName>
    </submittedName>
</protein>
<comment type="caution">
    <text evidence="10">The sequence shown here is derived from an EMBL/GenBank/DDBJ whole genome shotgun (WGS) entry which is preliminary data.</text>
</comment>
<gene>
    <name evidence="10" type="ORF">IQ260_15085</name>
</gene>
<evidence type="ECO:0000256" key="1">
    <source>
        <dbReference type="ARBA" id="ARBA00007788"/>
    </source>
</evidence>
<reference evidence="10" key="1">
    <citation type="submission" date="2020-10" db="EMBL/GenBank/DDBJ databases">
        <authorList>
            <person name="Castelo-Branco R."/>
            <person name="Eusebio N."/>
            <person name="Adriana R."/>
            <person name="Vieira A."/>
            <person name="Brugerolle De Fraissinette N."/>
            <person name="Rezende De Castro R."/>
            <person name="Schneider M.P."/>
            <person name="Vasconcelos V."/>
            <person name="Leao P.N."/>
        </authorList>
    </citation>
    <scope>NUCLEOTIDE SEQUENCE</scope>
    <source>
        <strain evidence="10">LEGE 11479</strain>
    </source>
</reference>
<dbReference type="Gene3D" id="1.10.10.10">
    <property type="entry name" value="Winged helix-like DNA-binding domain superfamily/Winged helix DNA-binding domain"/>
    <property type="match status" value="2"/>
</dbReference>
<dbReference type="InterPro" id="IPR014284">
    <property type="entry name" value="RNA_pol_sigma-70_dom"/>
</dbReference>
<dbReference type="PANTHER" id="PTHR30603:SF60">
    <property type="entry name" value="RNA POLYMERASE SIGMA FACTOR RPOD"/>
    <property type="match status" value="1"/>
</dbReference>
<dbReference type="EMBL" id="JADEXP010000132">
    <property type="protein sequence ID" value="MBE9067977.1"/>
    <property type="molecule type" value="Genomic_DNA"/>
</dbReference>
<dbReference type="InterPro" id="IPR007627">
    <property type="entry name" value="RNA_pol_sigma70_r2"/>
</dbReference>
<keyword evidence="11" id="KW-1185">Reference proteome</keyword>
<dbReference type="InterPro" id="IPR007624">
    <property type="entry name" value="RNA_pol_sigma70_r3"/>
</dbReference>
<dbReference type="PANTHER" id="PTHR30603">
    <property type="entry name" value="RNA POLYMERASE SIGMA FACTOR RPO"/>
    <property type="match status" value="1"/>
</dbReference>
<dbReference type="Pfam" id="PF00140">
    <property type="entry name" value="Sigma70_r1_2"/>
    <property type="match status" value="1"/>
</dbReference>
<dbReference type="GO" id="GO:0006352">
    <property type="term" value="P:DNA-templated transcription initiation"/>
    <property type="evidence" value="ECO:0007669"/>
    <property type="project" value="InterPro"/>
</dbReference>
<dbReference type="Proteomes" id="UP000615026">
    <property type="component" value="Unassembled WGS sequence"/>
</dbReference>
<dbReference type="Gene3D" id="1.20.120.1810">
    <property type="match status" value="1"/>
</dbReference>
<dbReference type="Pfam" id="PF04542">
    <property type="entry name" value="Sigma70_r2"/>
    <property type="match status" value="1"/>
</dbReference>
<evidence type="ECO:0000313" key="10">
    <source>
        <dbReference type="EMBL" id="MBE9067977.1"/>
    </source>
</evidence>
<dbReference type="AlphaFoldDB" id="A0A928ZV06"/>
<feature type="domain" description="RNA polymerase sigma-70 region 3" evidence="7">
    <location>
        <begin position="163"/>
        <end position="238"/>
    </location>
</feature>
<sequence length="316" mass="35990">MSLSKDSIGAYLTEIGRTPRLTHEEELLLGRAIQQHMQLEDIRASLAESLEHEPSQAEWADAAQLSVEALEQTIKAGQRAREKMVKANLRLVVSIAKKYQKSQLEFMDLIQEGAIGLQRGAEKFDPGKGYRFSTYAYWWIRQAMTRAIAEKSRIIRLPINVNEKITKLRRAQRQLAKTHKRPATIAELSEVLSMPKEKVRNLLLQSRDPLSLDLRMGEKQDTSLSDMLEDDGPTPQEYVVESSLKEDLRGLMTHLSGAQQQVLTLRYGLNSGVKMSFAKIGDQMGISRQRVRQIEREALKRMRYHQTDVSAYLAVS</sequence>
<dbReference type="InterPro" id="IPR000943">
    <property type="entry name" value="RNA_pol_sigma70"/>
</dbReference>
<dbReference type="Pfam" id="PF04539">
    <property type="entry name" value="Sigma70_r3"/>
    <property type="match status" value="1"/>
</dbReference>
<dbReference type="InterPro" id="IPR009042">
    <property type="entry name" value="RNA_pol_sigma70_r1_2"/>
</dbReference>
<name>A0A928ZV06_LEPEC</name>
<dbReference type="InterPro" id="IPR017848">
    <property type="entry name" value="RNA_pol_sigma_RpoD/SigA_cyanob"/>
</dbReference>
<dbReference type="InterPro" id="IPR036388">
    <property type="entry name" value="WH-like_DNA-bd_sf"/>
</dbReference>
<dbReference type="InterPro" id="IPR007630">
    <property type="entry name" value="RNA_pol_sigma70_r4"/>
</dbReference>
<organism evidence="10 11">
    <name type="scientific">Leptolyngbya cf. ectocarpi LEGE 11479</name>
    <dbReference type="NCBI Taxonomy" id="1828722"/>
    <lineage>
        <taxon>Bacteria</taxon>
        <taxon>Bacillati</taxon>
        <taxon>Cyanobacteriota</taxon>
        <taxon>Cyanophyceae</taxon>
        <taxon>Leptolyngbyales</taxon>
        <taxon>Leptolyngbyaceae</taxon>
        <taxon>Leptolyngbya group</taxon>
        <taxon>Leptolyngbya</taxon>
    </lineage>
</organism>
<proteinExistence type="inferred from homology"/>
<evidence type="ECO:0000256" key="5">
    <source>
        <dbReference type="ARBA" id="ARBA00023163"/>
    </source>
</evidence>
<evidence type="ECO:0000256" key="4">
    <source>
        <dbReference type="ARBA" id="ARBA00023125"/>
    </source>
</evidence>